<keyword evidence="2" id="KW-1185">Reference proteome</keyword>
<gene>
    <name evidence="1" type="ORF">PJF56_18955</name>
</gene>
<dbReference type="EMBL" id="JAQPOK010000147">
    <property type="protein sequence ID" value="MDJ1180942.1"/>
    <property type="molecule type" value="Genomic_DNA"/>
</dbReference>
<organism evidence="1 2">
    <name type="scientific">Roseofilum halophilum BLCC-M91</name>
    <dbReference type="NCBI Taxonomy" id="3022259"/>
    <lineage>
        <taxon>Bacteria</taxon>
        <taxon>Bacillati</taxon>
        <taxon>Cyanobacteriota</taxon>
        <taxon>Cyanophyceae</taxon>
        <taxon>Desertifilales</taxon>
        <taxon>Desertifilaceae</taxon>
        <taxon>Roseofilum</taxon>
        <taxon>Roseofilum halophilum</taxon>
    </lineage>
</organism>
<accession>A0ABT7BP40</accession>
<comment type="caution">
    <text evidence="1">The sequence shown here is derived from an EMBL/GenBank/DDBJ whole genome shotgun (WGS) entry which is preliminary data.</text>
</comment>
<protein>
    <submittedName>
        <fullName evidence="1">Uncharacterized protein</fullName>
    </submittedName>
</protein>
<evidence type="ECO:0000313" key="2">
    <source>
        <dbReference type="Proteomes" id="UP001231370"/>
    </source>
</evidence>
<name>A0ABT7BP40_9CYAN</name>
<proteinExistence type="predicted"/>
<sequence>MKVFEVLANQKKLIGMQIEVEGFMLASEIFYLPSSGKESIIKIHVSPNEDSVNNLYESILIEEPELLMKQLYASVPEYCGGVAYQDSVSIIGTLHKSTVQEYPLVLKDLVSLTVKRDYLGYYTALRAVMRYSSNNEQTNFLNVSD</sequence>
<reference evidence="1 2" key="1">
    <citation type="submission" date="2023-01" db="EMBL/GenBank/DDBJ databases">
        <title>Novel diversity within Roseofilum (Cyanobacteria; Desertifilaceae) from marine benthic mats with descriptions of four novel species.</title>
        <authorList>
            <person name="Wang Y."/>
            <person name="Berthold D.E."/>
            <person name="Hu J."/>
            <person name="Lefler F.W."/>
            <person name="Laughinghouse H.D. IV."/>
        </authorList>
    </citation>
    <scope>NUCLEOTIDE SEQUENCE [LARGE SCALE GENOMIC DNA]</scope>
    <source>
        <strain evidence="1 2">BLCC-M91</strain>
    </source>
</reference>
<dbReference type="Proteomes" id="UP001231370">
    <property type="component" value="Unassembled WGS sequence"/>
</dbReference>
<dbReference type="RefSeq" id="WP_283764243.1">
    <property type="nucleotide sequence ID" value="NZ_JAQPOK010000147.1"/>
</dbReference>
<evidence type="ECO:0000313" key="1">
    <source>
        <dbReference type="EMBL" id="MDJ1180942.1"/>
    </source>
</evidence>